<comment type="caution">
    <text evidence="1">The sequence shown here is derived from an EMBL/GenBank/DDBJ whole genome shotgun (WGS) entry which is preliminary data.</text>
</comment>
<dbReference type="EMBL" id="JABEBT010000148">
    <property type="protein sequence ID" value="KAF7629163.1"/>
    <property type="molecule type" value="Genomic_DNA"/>
</dbReference>
<dbReference type="OrthoDB" id="10251154at2759"/>
<evidence type="ECO:0000313" key="2">
    <source>
        <dbReference type="Proteomes" id="UP000605970"/>
    </source>
</evidence>
<dbReference type="PANTHER" id="PTHR34150:SF3">
    <property type="entry name" value="CC DOMAIN-CONTAINING PROTEIN"/>
    <property type="match status" value="1"/>
</dbReference>
<accession>A0A8S9ZBJ8</accession>
<dbReference type="AlphaFoldDB" id="A0A8S9ZBJ8"/>
<name>A0A8S9ZBJ8_9BILA</name>
<protein>
    <submittedName>
        <fullName evidence="1">Uncharacterized protein</fullName>
    </submittedName>
</protein>
<dbReference type="Proteomes" id="UP000605970">
    <property type="component" value="Unassembled WGS sequence"/>
</dbReference>
<gene>
    <name evidence="1" type="ORF">Mgra_00009314</name>
</gene>
<evidence type="ECO:0000313" key="1">
    <source>
        <dbReference type="EMBL" id="KAF7629163.1"/>
    </source>
</evidence>
<reference evidence="1" key="1">
    <citation type="journal article" date="2020" name="Ecol. Evol.">
        <title>Genome structure and content of the rice root-knot nematode (Meloidogyne graminicola).</title>
        <authorList>
            <person name="Phan N.T."/>
            <person name="Danchin E.G.J."/>
            <person name="Klopp C."/>
            <person name="Perfus-Barbeoch L."/>
            <person name="Kozlowski D.K."/>
            <person name="Koutsovoulos G.D."/>
            <person name="Lopez-Roques C."/>
            <person name="Bouchez O."/>
            <person name="Zahm M."/>
            <person name="Besnard G."/>
            <person name="Bellafiore S."/>
        </authorList>
    </citation>
    <scope>NUCLEOTIDE SEQUENCE</scope>
    <source>
        <strain evidence="1">VN-18</strain>
    </source>
</reference>
<sequence>MFLIFLGKYFTKIQACKICRNGGHSLNIQCTSPSQCVIYYNQGPTECISGQCCTASSNSLEIVQPSIQYEQQNKKENNYLIEAQSEGFYLNKFFVNLKFSAAGQCPPTDLCLNGICCPKNANNYLEACGGQIAIAHCEAESCSNGLICTSSQYCCQCKVGRSSGYCNMGACPPGYQCQANGYCCASCPDNTMPFGVCTAGDSTSYNLQYTNGQRQLGCPPGYKCLVGDLCCKQ</sequence>
<organism evidence="1 2">
    <name type="scientific">Meloidogyne graminicola</name>
    <dbReference type="NCBI Taxonomy" id="189291"/>
    <lineage>
        <taxon>Eukaryota</taxon>
        <taxon>Metazoa</taxon>
        <taxon>Ecdysozoa</taxon>
        <taxon>Nematoda</taxon>
        <taxon>Chromadorea</taxon>
        <taxon>Rhabditida</taxon>
        <taxon>Tylenchina</taxon>
        <taxon>Tylenchomorpha</taxon>
        <taxon>Tylenchoidea</taxon>
        <taxon>Meloidogynidae</taxon>
        <taxon>Meloidogyninae</taxon>
        <taxon>Meloidogyne</taxon>
    </lineage>
</organism>
<dbReference type="PANTHER" id="PTHR34150">
    <property type="entry name" value="PROTEIN CBG08832-RELATED"/>
    <property type="match status" value="1"/>
</dbReference>
<keyword evidence="2" id="KW-1185">Reference proteome</keyword>
<proteinExistence type="predicted"/>